<dbReference type="EMBL" id="JAFFTB010000018">
    <property type="protein sequence ID" value="MBM9938586.1"/>
    <property type="molecule type" value="Genomic_DNA"/>
</dbReference>
<keyword evidence="3" id="KW-1185">Reference proteome</keyword>
<reference evidence="1" key="2">
    <citation type="submission" date="2021-01" db="EMBL/GenBank/DDBJ databases">
        <authorList>
            <person name="Yu Y."/>
        </authorList>
    </citation>
    <scope>NUCLEOTIDE SEQUENCE</scope>
    <source>
        <strain evidence="1">As-5</strain>
        <strain evidence="2">As-6</strain>
    </source>
</reference>
<evidence type="ECO:0000313" key="2">
    <source>
        <dbReference type="EMBL" id="MBM9938586.1"/>
    </source>
</evidence>
<proteinExistence type="predicted"/>
<name>A0AAW4GH07_9GAMM</name>
<dbReference type="AlphaFoldDB" id="A0AAW4GH07"/>
<dbReference type="Proteomes" id="UP000784064">
    <property type="component" value="Unassembled WGS sequence"/>
</dbReference>
<dbReference type="Proteomes" id="UP000749453">
    <property type="component" value="Unassembled WGS sequence"/>
</dbReference>
<gene>
    <name evidence="1" type="ORF">JJW18_09135</name>
    <name evidence="2" type="ORF">JJW19_10575</name>
</gene>
<sequence>MHCTRGNDEDCTLGTCSHICPVVIESNGFCRLSTGKWVPLRGRGNHCRWDRIGLRLDRLGNAQDLDQTMEKAVTLVLSPWFGGEPCRHRPERGRQFRSHRPS</sequence>
<accession>A0AAW4GH07</accession>
<dbReference type="EMBL" id="JAFFTA010000015">
    <property type="protein sequence ID" value="MBM9913634.1"/>
    <property type="molecule type" value="Genomic_DNA"/>
</dbReference>
<evidence type="ECO:0008006" key="5">
    <source>
        <dbReference type="Google" id="ProtNLM"/>
    </source>
</evidence>
<reference evidence="3" key="1">
    <citation type="submission" date="2021-01" db="EMBL/GenBank/DDBJ databases">
        <title>Stenotrophomonas maltophilia.</title>
        <authorList>
            <person name="Yu Y."/>
        </authorList>
    </citation>
    <scope>NUCLEOTIDE SEQUENCE [LARGE SCALE GENOMIC DNA]</scope>
    <source>
        <strain evidence="3">As-6</strain>
    </source>
</reference>
<protein>
    <recommendedName>
        <fullName evidence="5">4Fe-4S ferredoxin-type domain-containing protein</fullName>
    </recommendedName>
</protein>
<evidence type="ECO:0000313" key="4">
    <source>
        <dbReference type="Proteomes" id="UP000784064"/>
    </source>
</evidence>
<organism evidence="1 4">
    <name type="scientific">Stenotrophomonas lactitubi</name>
    <dbReference type="NCBI Taxonomy" id="2045214"/>
    <lineage>
        <taxon>Bacteria</taxon>
        <taxon>Pseudomonadati</taxon>
        <taxon>Pseudomonadota</taxon>
        <taxon>Gammaproteobacteria</taxon>
        <taxon>Lysobacterales</taxon>
        <taxon>Lysobacteraceae</taxon>
        <taxon>Stenotrophomonas</taxon>
    </lineage>
</organism>
<comment type="caution">
    <text evidence="1">The sequence shown here is derived from an EMBL/GenBank/DDBJ whole genome shotgun (WGS) entry which is preliminary data.</text>
</comment>
<evidence type="ECO:0000313" key="1">
    <source>
        <dbReference type="EMBL" id="MBM9913634.1"/>
    </source>
</evidence>
<evidence type="ECO:0000313" key="3">
    <source>
        <dbReference type="Proteomes" id="UP000749453"/>
    </source>
</evidence>